<dbReference type="GeneID" id="39605955"/>
<protein>
    <recommendedName>
        <fullName evidence="3">DUF1996 domain-containing protein</fullName>
    </recommendedName>
</protein>
<feature type="domain" description="DUF1996" evidence="3">
    <location>
        <begin position="35"/>
        <end position="264"/>
    </location>
</feature>
<dbReference type="InterPro" id="IPR018535">
    <property type="entry name" value="DUF1996"/>
</dbReference>
<dbReference type="InterPro" id="IPR031349">
    <property type="entry name" value="Tfb6"/>
</dbReference>
<feature type="signal peptide" evidence="2">
    <location>
        <begin position="1"/>
        <end position="19"/>
    </location>
</feature>
<dbReference type="STRING" id="1051616.A0A3M9XY50"/>
<keyword evidence="2" id="KW-0732">Signal</keyword>
<evidence type="ECO:0000313" key="4">
    <source>
        <dbReference type="EMBL" id="RNJ53187.1"/>
    </source>
</evidence>
<dbReference type="Pfam" id="PF09362">
    <property type="entry name" value="DUF1996"/>
    <property type="match status" value="1"/>
</dbReference>
<gene>
    <name evidence="4" type="ORF">D7B24_002266</name>
</gene>
<feature type="compositionally biased region" description="Acidic residues" evidence="1">
    <location>
        <begin position="539"/>
        <end position="556"/>
    </location>
</feature>
<sequence>MRFLSNVGGLLLVTAGAQAFFVVPCSRPVVVQRADPIVNPGVLASHVHTIMGGSAFNFTMGYDDAVSSACSTCKVRQDLSNYWTPNLYYESENGKFETVKQLGGMLVYYLQRSDSKDPEYENGLLAFPPGFQMLAGDPSLRSFGDTLEQRAISYVCLGVSGPETHQFPSQNCPYGLRVQVMFPSCWDGHNLDSPNHKSHMAYPSLVDNGVCPTSHPKRFITLFYEVTFQIDDFKDRWYKDTPPFVYSNGDPTGYGLHGDFVNGWDTDVLQSAIVNCTDASGSLDRCPLLHQFEDETMKGCRVPVRVEEQVDGILNRLPGCNPVQRGPGRATQQSNYDNAANDGSVFRRSLSYSPYGDVRPTPGRSRWRILSSRIFALARSQYSFQSINILTATPTSSPAAIRLYQRSNGEEKFSAPDPGDGFVGYAGFSELCKDLQSIIDVLWLSGTPSLQIPFLLNVASEFTKYIVSFPPSPRATFAIVRKLDKCFASLLCGQDIDTKEPLPGFENGLRAGMTTTDMVRCRSLVEQSRILVMEVLSSDTEETDDGDPDDGGESDTDNDRDTLPMANLDTEQGSTAWVEDDEARLSMDVVRVYENTIVQLGNRLGDTLGGKIQIGIGAEDHSRPDS</sequence>
<evidence type="ECO:0000259" key="3">
    <source>
        <dbReference type="Pfam" id="PF09362"/>
    </source>
</evidence>
<dbReference type="EMBL" id="RBVV01000152">
    <property type="protein sequence ID" value="RNJ53187.1"/>
    <property type="molecule type" value="Genomic_DNA"/>
</dbReference>
<dbReference type="PANTHER" id="PTHR43662:SF3">
    <property type="entry name" value="DOMAIN PROTEIN, PUTATIVE (AFU_ORTHOLOGUE AFUA_6G11970)-RELATED"/>
    <property type="match status" value="1"/>
</dbReference>
<evidence type="ECO:0000256" key="1">
    <source>
        <dbReference type="SAM" id="MobiDB-lite"/>
    </source>
</evidence>
<name>A0A3M9XY50_9PEZI</name>
<feature type="region of interest" description="Disordered" evidence="1">
    <location>
        <begin position="535"/>
        <end position="573"/>
    </location>
</feature>
<proteinExistence type="predicted"/>
<accession>A0A3M9XY50</accession>
<dbReference type="Proteomes" id="UP000267145">
    <property type="component" value="Unassembled WGS sequence"/>
</dbReference>
<dbReference type="Pfam" id="PF17110">
    <property type="entry name" value="TFB6"/>
    <property type="match status" value="1"/>
</dbReference>
<dbReference type="AlphaFoldDB" id="A0A3M9XY50"/>
<dbReference type="RefSeq" id="XP_028491345.1">
    <property type="nucleotide sequence ID" value="XM_028636478.1"/>
</dbReference>
<organism evidence="4 5">
    <name type="scientific">Verticillium nonalfalfae</name>
    <dbReference type="NCBI Taxonomy" id="1051616"/>
    <lineage>
        <taxon>Eukaryota</taxon>
        <taxon>Fungi</taxon>
        <taxon>Dikarya</taxon>
        <taxon>Ascomycota</taxon>
        <taxon>Pezizomycotina</taxon>
        <taxon>Sordariomycetes</taxon>
        <taxon>Hypocreomycetidae</taxon>
        <taxon>Glomerellales</taxon>
        <taxon>Plectosphaerellaceae</taxon>
        <taxon>Verticillium</taxon>
    </lineage>
</organism>
<comment type="caution">
    <text evidence="4">The sequence shown here is derived from an EMBL/GenBank/DDBJ whole genome shotgun (WGS) entry which is preliminary data.</text>
</comment>
<feature type="chain" id="PRO_5018013673" description="DUF1996 domain-containing protein" evidence="2">
    <location>
        <begin position="20"/>
        <end position="626"/>
    </location>
</feature>
<keyword evidence="5" id="KW-1185">Reference proteome</keyword>
<evidence type="ECO:0000256" key="2">
    <source>
        <dbReference type="SAM" id="SignalP"/>
    </source>
</evidence>
<reference evidence="4 5" key="1">
    <citation type="submission" date="2018-10" db="EMBL/GenBank/DDBJ databases">
        <title>Genome sequence of Verticillium nonalfalfae VnAa140.</title>
        <authorList>
            <person name="Stajich J.E."/>
            <person name="Kasson M.T."/>
        </authorList>
    </citation>
    <scope>NUCLEOTIDE SEQUENCE [LARGE SCALE GENOMIC DNA]</scope>
    <source>
        <strain evidence="4 5">VnAa140</strain>
    </source>
</reference>
<dbReference type="PANTHER" id="PTHR43662">
    <property type="match status" value="1"/>
</dbReference>
<evidence type="ECO:0000313" key="5">
    <source>
        <dbReference type="Proteomes" id="UP000267145"/>
    </source>
</evidence>